<proteinExistence type="predicted"/>
<evidence type="ECO:0000256" key="4">
    <source>
        <dbReference type="ARBA" id="ARBA00022989"/>
    </source>
</evidence>
<keyword evidence="8" id="KW-1185">Reference proteome</keyword>
<dbReference type="PANTHER" id="PTHR30250:SF26">
    <property type="entry name" value="PSMA PROTEIN"/>
    <property type="match status" value="1"/>
</dbReference>
<accession>A0ABX1CLC8</accession>
<dbReference type="Pfam" id="PF13440">
    <property type="entry name" value="Polysacc_synt_3"/>
    <property type="match status" value="1"/>
</dbReference>
<evidence type="ECO:0000256" key="6">
    <source>
        <dbReference type="SAM" id="Phobius"/>
    </source>
</evidence>
<feature type="transmembrane region" description="Helical" evidence="6">
    <location>
        <begin position="85"/>
        <end position="107"/>
    </location>
</feature>
<dbReference type="EMBL" id="JAAVJH010000002">
    <property type="protein sequence ID" value="NJR77538.1"/>
    <property type="molecule type" value="Genomic_DNA"/>
</dbReference>
<evidence type="ECO:0000256" key="3">
    <source>
        <dbReference type="ARBA" id="ARBA00022692"/>
    </source>
</evidence>
<feature type="transmembrane region" description="Helical" evidence="6">
    <location>
        <begin position="403"/>
        <end position="422"/>
    </location>
</feature>
<name>A0ABX1CLC8_9SPHN</name>
<protein>
    <submittedName>
        <fullName evidence="7">Oligosaccharide flippase family protein</fullName>
    </submittedName>
</protein>
<dbReference type="InterPro" id="IPR050833">
    <property type="entry name" value="Poly_Biosynth_Transport"/>
</dbReference>
<feature type="transmembrane region" description="Helical" evidence="6">
    <location>
        <begin position="160"/>
        <end position="179"/>
    </location>
</feature>
<dbReference type="PANTHER" id="PTHR30250">
    <property type="entry name" value="PST FAMILY PREDICTED COLANIC ACID TRANSPORTER"/>
    <property type="match status" value="1"/>
</dbReference>
<evidence type="ECO:0000256" key="1">
    <source>
        <dbReference type="ARBA" id="ARBA00004651"/>
    </source>
</evidence>
<evidence type="ECO:0000256" key="5">
    <source>
        <dbReference type="ARBA" id="ARBA00023136"/>
    </source>
</evidence>
<feature type="transmembrane region" description="Helical" evidence="6">
    <location>
        <begin position="434"/>
        <end position="453"/>
    </location>
</feature>
<feature type="transmembrane region" description="Helical" evidence="6">
    <location>
        <begin position="12"/>
        <end position="37"/>
    </location>
</feature>
<keyword evidence="5 6" id="KW-0472">Membrane</keyword>
<evidence type="ECO:0000313" key="8">
    <source>
        <dbReference type="Proteomes" id="UP000732399"/>
    </source>
</evidence>
<keyword evidence="4 6" id="KW-1133">Transmembrane helix</keyword>
<feature type="transmembrane region" description="Helical" evidence="6">
    <location>
        <begin position="185"/>
        <end position="205"/>
    </location>
</feature>
<dbReference type="Proteomes" id="UP000732399">
    <property type="component" value="Unassembled WGS sequence"/>
</dbReference>
<feature type="transmembrane region" description="Helical" evidence="6">
    <location>
        <begin position="378"/>
        <end position="397"/>
    </location>
</feature>
<gene>
    <name evidence="7" type="ORF">HBH26_02775</name>
</gene>
<reference evidence="7 8" key="1">
    <citation type="submission" date="2020-03" db="EMBL/GenBank/DDBJ databases">
        <authorList>
            <person name="Wang L."/>
            <person name="He N."/>
            <person name="Li Y."/>
            <person name="Fang Y."/>
            <person name="Zhang F."/>
        </authorList>
    </citation>
    <scope>NUCLEOTIDE SEQUENCE [LARGE SCALE GENOMIC DNA]</scope>
    <source>
        <strain evidence="7 8">36D10-4-7</strain>
    </source>
</reference>
<evidence type="ECO:0000313" key="7">
    <source>
        <dbReference type="EMBL" id="NJR77538.1"/>
    </source>
</evidence>
<comment type="subcellular location">
    <subcellularLocation>
        <location evidence="1">Cell membrane</location>
        <topology evidence="1">Multi-pass membrane protein</topology>
    </subcellularLocation>
</comment>
<feature type="transmembrane region" description="Helical" evidence="6">
    <location>
        <begin position="127"/>
        <end position="148"/>
    </location>
</feature>
<sequence>MFSNLFRNIAISAAAYAAVSGVSLILAPVLIAAFGLAGFGQIVIARLFIPNAALGIVDFGTSEIATQIIARARRDGDWEEASGMLGLLAVATLVMGVAAGGMLALAAPSIPGWMSVASLRQPGLTEVLLVTAGLMPLLFASLLFEGILKGLEDFKAQRGCEVLAALSYGVGAIACVHAKRGIDAVCYALLLSLVIRLAFAAVVALRRLGRERRRLRRWSPEHRAFVFGWARIMAVNKLLGAMQTQAAPPLIGFLFGPAAVGAVDALSRLPRFVKAVLGLLNSTVLPLAVRLEAGSDHAETRRLGGWGLLMIGCLVLPPLASSMALSQPIVELWLGRSLAPYWPWQAALFLIPIANTLSGFGGAILLARASAASAMNRIVLWQVVLQLVLGLLLSSWLSQWGFVAGQVVAVVVTFFCQMRLIRREIGFDARIFRQLGFAAAATVVSAGAFALVAPRVHGIVALLSALVACTLLGWGLIALLVPTVEQRKAIGQALRKQLTARHRRA</sequence>
<feature type="transmembrane region" description="Helical" evidence="6">
    <location>
        <begin position="459"/>
        <end position="481"/>
    </location>
</feature>
<feature type="transmembrane region" description="Helical" evidence="6">
    <location>
        <begin position="43"/>
        <end position="65"/>
    </location>
</feature>
<evidence type="ECO:0000256" key="2">
    <source>
        <dbReference type="ARBA" id="ARBA00022475"/>
    </source>
</evidence>
<dbReference type="RefSeq" id="WP_168133095.1">
    <property type="nucleotide sequence ID" value="NZ_JAAVJH010000002.1"/>
</dbReference>
<keyword evidence="3 6" id="KW-0812">Transmembrane</keyword>
<feature type="transmembrane region" description="Helical" evidence="6">
    <location>
        <begin position="303"/>
        <end position="324"/>
    </location>
</feature>
<organism evidence="7 8">
    <name type="scientific">Sphingomonas corticis</name>
    <dbReference type="NCBI Taxonomy" id="2722791"/>
    <lineage>
        <taxon>Bacteria</taxon>
        <taxon>Pseudomonadati</taxon>
        <taxon>Pseudomonadota</taxon>
        <taxon>Alphaproteobacteria</taxon>
        <taxon>Sphingomonadales</taxon>
        <taxon>Sphingomonadaceae</taxon>
        <taxon>Sphingomonas</taxon>
    </lineage>
</organism>
<comment type="caution">
    <text evidence="7">The sequence shown here is derived from an EMBL/GenBank/DDBJ whole genome shotgun (WGS) entry which is preliminary data.</text>
</comment>
<feature type="transmembrane region" description="Helical" evidence="6">
    <location>
        <begin position="344"/>
        <end position="366"/>
    </location>
</feature>
<keyword evidence="2" id="KW-1003">Cell membrane</keyword>